<dbReference type="InterPro" id="IPR002197">
    <property type="entry name" value="HTH_Fis"/>
</dbReference>
<gene>
    <name evidence="7" type="primary">mphR</name>
    <name evidence="7" type="ORF">GCM10007878_19800</name>
</gene>
<dbReference type="InterPro" id="IPR025662">
    <property type="entry name" value="Sigma_54_int_dom_ATP-bd_1"/>
</dbReference>
<dbReference type="PANTHER" id="PTHR32071:SF113">
    <property type="entry name" value="ALGINATE BIOSYNTHESIS TRANSCRIPTIONAL REGULATORY PROTEIN ALGB"/>
    <property type="match status" value="1"/>
</dbReference>
<dbReference type="SUPFAM" id="SSF52540">
    <property type="entry name" value="P-loop containing nucleoside triphosphate hydrolases"/>
    <property type="match status" value="1"/>
</dbReference>
<feature type="domain" description="Sigma-54 factor interaction" evidence="6">
    <location>
        <begin position="233"/>
        <end position="462"/>
    </location>
</feature>
<dbReference type="InterPro" id="IPR027417">
    <property type="entry name" value="P-loop_NTPase"/>
</dbReference>
<dbReference type="InterPro" id="IPR003593">
    <property type="entry name" value="AAA+_ATPase"/>
</dbReference>
<dbReference type="PROSITE" id="PS50045">
    <property type="entry name" value="SIGMA54_INTERACT_4"/>
    <property type="match status" value="1"/>
</dbReference>
<dbReference type="Pfam" id="PF02954">
    <property type="entry name" value="HTH_8"/>
    <property type="match status" value="1"/>
</dbReference>
<evidence type="ECO:0000256" key="4">
    <source>
        <dbReference type="ARBA" id="ARBA00023125"/>
    </source>
</evidence>
<dbReference type="InterPro" id="IPR024096">
    <property type="entry name" value="NO_sig/Golgi_transp_ligand-bd"/>
</dbReference>
<dbReference type="SMART" id="SM00382">
    <property type="entry name" value="AAA"/>
    <property type="match status" value="1"/>
</dbReference>
<dbReference type="PROSITE" id="PS00688">
    <property type="entry name" value="SIGMA54_INTERACT_3"/>
    <property type="match status" value="1"/>
</dbReference>
<dbReference type="InterPro" id="IPR010523">
    <property type="entry name" value="XylR_N"/>
</dbReference>
<dbReference type="InterPro" id="IPR058031">
    <property type="entry name" value="AAA_lid_NorR"/>
</dbReference>
<keyword evidence="1" id="KW-0547">Nucleotide-binding</keyword>
<keyword evidence="5" id="KW-0804">Transcription</keyword>
<dbReference type="Gene3D" id="1.10.10.60">
    <property type="entry name" value="Homeodomain-like"/>
    <property type="match status" value="1"/>
</dbReference>
<accession>A0ABQ5ZZX8</accession>
<dbReference type="InterPro" id="IPR004096">
    <property type="entry name" value="V4R"/>
</dbReference>
<dbReference type="PANTHER" id="PTHR32071">
    <property type="entry name" value="TRANSCRIPTIONAL REGULATORY PROTEIN"/>
    <property type="match status" value="1"/>
</dbReference>
<dbReference type="RefSeq" id="WP_027851612.1">
    <property type="nucleotide sequence ID" value="NZ_BSOR01000035.1"/>
</dbReference>
<comment type="caution">
    <text evidence="7">The sequence shown here is derived from an EMBL/GenBank/DDBJ whole genome shotgun (WGS) entry which is preliminary data.</text>
</comment>
<evidence type="ECO:0000313" key="8">
    <source>
        <dbReference type="Proteomes" id="UP001156682"/>
    </source>
</evidence>
<keyword evidence="8" id="KW-1185">Reference proteome</keyword>
<evidence type="ECO:0000256" key="5">
    <source>
        <dbReference type="ARBA" id="ARBA00023163"/>
    </source>
</evidence>
<dbReference type="EMBL" id="BSOR01000035">
    <property type="protein sequence ID" value="GLR64542.1"/>
    <property type="molecule type" value="Genomic_DNA"/>
</dbReference>
<dbReference type="InterPro" id="IPR009057">
    <property type="entry name" value="Homeodomain-like_sf"/>
</dbReference>
<evidence type="ECO:0000313" key="7">
    <source>
        <dbReference type="EMBL" id="GLR64542.1"/>
    </source>
</evidence>
<dbReference type="CDD" id="cd00009">
    <property type="entry name" value="AAA"/>
    <property type="match status" value="1"/>
</dbReference>
<dbReference type="InterPro" id="IPR002078">
    <property type="entry name" value="Sigma_54_int"/>
</dbReference>
<dbReference type="InterPro" id="IPR025944">
    <property type="entry name" value="Sigma_54_int_dom_CS"/>
</dbReference>
<proteinExistence type="predicted"/>
<dbReference type="Pfam" id="PF25601">
    <property type="entry name" value="AAA_lid_14"/>
    <property type="match status" value="1"/>
</dbReference>
<keyword evidence="2" id="KW-0067">ATP-binding</keyword>
<evidence type="ECO:0000256" key="2">
    <source>
        <dbReference type="ARBA" id="ARBA00022840"/>
    </source>
</evidence>
<dbReference type="SMART" id="SM00989">
    <property type="entry name" value="V4R"/>
    <property type="match status" value="1"/>
</dbReference>
<keyword evidence="3" id="KW-0805">Transcription regulation</keyword>
<evidence type="ECO:0000256" key="3">
    <source>
        <dbReference type="ARBA" id="ARBA00023015"/>
    </source>
</evidence>
<reference evidence="8" key="1">
    <citation type="journal article" date="2019" name="Int. J. Syst. Evol. Microbiol.">
        <title>The Global Catalogue of Microorganisms (GCM) 10K type strain sequencing project: providing services to taxonomists for standard genome sequencing and annotation.</title>
        <authorList>
            <consortium name="The Broad Institute Genomics Platform"/>
            <consortium name="The Broad Institute Genome Sequencing Center for Infectious Disease"/>
            <person name="Wu L."/>
            <person name="Ma J."/>
        </authorList>
    </citation>
    <scope>NUCLEOTIDE SEQUENCE [LARGE SCALE GENOMIC DNA]</scope>
    <source>
        <strain evidence="8">NBRC 100033</strain>
    </source>
</reference>
<dbReference type="Gene3D" id="3.30.1380.20">
    <property type="entry name" value="Trafficking protein particle complex subunit 3"/>
    <property type="match status" value="1"/>
</dbReference>
<evidence type="ECO:0000256" key="1">
    <source>
        <dbReference type="ARBA" id="ARBA00022741"/>
    </source>
</evidence>
<protein>
    <submittedName>
        <fullName evidence="7">Sigma-54-dependent Fis family transcriptional regulator</fullName>
    </submittedName>
</protein>
<dbReference type="SUPFAM" id="SSF111126">
    <property type="entry name" value="Ligand-binding domain in the NO signalling and Golgi transport"/>
    <property type="match status" value="1"/>
</dbReference>
<evidence type="ECO:0000259" key="6">
    <source>
        <dbReference type="PROSITE" id="PS50045"/>
    </source>
</evidence>
<name>A0ABQ5ZZX8_9GAMM</name>
<dbReference type="Proteomes" id="UP001156682">
    <property type="component" value="Unassembled WGS sequence"/>
</dbReference>
<dbReference type="Gene3D" id="3.40.50.300">
    <property type="entry name" value="P-loop containing nucleotide triphosphate hydrolases"/>
    <property type="match status" value="1"/>
</dbReference>
<dbReference type="PROSITE" id="PS00676">
    <property type="entry name" value="SIGMA54_INTERACT_2"/>
    <property type="match status" value="1"/>
</dbReference>
<dbReference type="PRINTS" id="PR01590">
    <property type="entry name" value="HTHFIS"/>
</dbReference>
<dbReference type="Pfam" id="PF02830">
    <property type="entry name" value="V4R"/>
    <property type="match status" value="1"/>
</dbReference>
<keyword evidence="4" id="KW-0238">DNA-binding</keyword>
<dbReference type="PROSITE" id="PS00675">
    <property type="entry name" value="SIGMA54_INTERACT_1"/>
    <property type="match status" value="1"/>
</dbReference>
<dbReference type="Pfam" id="PF06505">
    <property type="entry name" value="XylR_N"/>
    <property type="match status" value="1"/>
</dbReference>
<organism evidence="7 8">
    <name type="scientific">Marinospirillum insulare</name>
    <dbReference type="NCBI Taxonomy" id="217169"/>
    <lineage>
        <taxon>Bacteria</taxon>
        <taxon>Pseudomonadati</taxon>
        <taxon>Pseudomonadota</taxon>
        <taxon>Gammaproteobacteria</taxon>
        <taxon>Oceanospirillales</taxon>
        <taxon>Oceanospirillaceae</taxon>
        <taxon>Marinospirillum</taxon>
    </lineage>
</organism>
<dbReference type="SUPFAM" id="SSF46689">
    <property type="entry name" value="Homeodomain-like"/>
    <property type="match status" value="1"/>
</dbReference>
<dbReference type="Pfam" id="PF00158">
    <property type="entry name" value="Sigma54_activat"/>
    <property type="match status" value="1"/>
</dbReference>
<dbReference type="InterPro" id="IPR025943">
    <property type="entry name" value="Sigma_54_int_dom_ATP-bd_2"/>
</dbReference>
<sequence>MSEKNLQLPNFEQLLKKLKFSPEEGKIWLAEQRSVLMSLGALSSFRKEILTTLGQERGKGFFMRLGYFSGLKDAELALDIENDSEPDQAFLVGPMLHNLRGMVKAIPLVLECDLEKKHFYAEFEWIDSFEVEICRTTLGQLNEPACWILLGYACAYSSHFAGMDIQFREVECCGQGDHQCRIVGKLANEWPDHEEFSLLFREAPLIDELYELQSRLADLEQTLAYSPESMHKALGEAPPFTSALAMIDKGANSEVTMLLLGETGTGKEVLARRVHSMSQRNDQPFVAVNCAAIPPELIESELFGVEKGAYTGATQSRKGRFERANGGTIFLDEIIELSARAQAALLRTLQEGEIERVGDNQTRKIDVRVVAATNEDLAVAVKEGRFRQDLFYRINAYTVIIPPLRERKNDIVLLAEHFRKRYEKQYKKTTLGFTDLAIEALHSYNWPGNIRELENTIERGIILTDEQNSITEMTLFNAGHSSLNTQTGDVRKINQQSGQIEIVDNKSYLKTTLAEQVLYNQISLTELEETLIEKAMQNAEGKVSVAARMLGLSRAAFAYRLKRIEETKEENKPSH</sequence>
<dbReference type="Gene3D" id="1.10.8.60">
    <property type="match status" value="1"/>
</dbReference>